<dbReference type="AlphaFoldDB" id="A0A0B2PPE1"/>
<sequence>MDCQAACRPCLYNSEQCTFLAMKKCIQDHTLYNTKPRENTFQQEKIRHKSLKRGAMLEHFQHQMPVHKSPKDELQMNKIVKPRKAYLVVDQ</sequence>
<accession>A0A0B2PPE1</accession>
<name>A0A0B2PPE1_GLYSO</name>
<organism evidence="1">
    <name type="scientific">Glycine soja</name>
    <name type="common">Wild soybean</name>
    <dbReference type="NCBI Taxonomy" id="3848"/>
    <lineage>
        <taxon>Eukaryota</taxon>
        <taxon>Viridiplantae</taxon>
        <taxon>Streptophyta</taxon>
        <taxon>Embryophyta</taxon>
        <taxon>Tracheophyta</taxon>
        <taxon>Spermatophyta</taxon>
        <taxon>Magnoliopsida</taxon>
        <taxon>eudicotyledons</taxon>
        <taxon>Gunneridae</taxon>
        <taxon>Pentapetalae</taxon>
        <taxon>rosids</taxon>
        <taxon>fabids</taxon>
        <taxon>Fabales</taxon>
        <taxon>Fabaceae</taxon>
        <taxon>Papilionoideae</taxon>
        <taxon>50 kb inversion clade</taxon>
        <taxon>NPAAA clade</taxon>
        <taxon>indigoferoid/millettioid clade</taxon>
        <taxon>Phaseoleae</taxon>
        <taxon>Glycine</taxon>
        <taxon>Glycine subgen. Soja</taxon>
    </lineage>
</organism>
<dbReference type="Proteomes" id="UP000053555">
    <property type="component" value="Unassembled WGS sequence"/>
</dbReference>
<gene>
    <name evidence="1" type="ORF">glysoja_026705</name>
</gene>
<protein>
    <submittedName>
        <fullName evidence="1">Uncharacterized protein</fullName>
    </submittedName>
</protein>
<proteinExistence type="predicted"/>
<reference evidence="1" key="1">
    <citation type="submission" date="2014-07" db="EMBL/GenBank/DDBJ databases">
        <title>Identification of a novel salt tolerance gene in wild soybean by whole-genome sequencing.</title>
        <authorList>
            <person name="Lam H.-M."/>
            <person name="Qi X."/>
            <person name="Li M.-W."/>
            <person name="Liu X."/>
            <person name="Xie M."/>
            <person name="Ni M."/>
            <person name="Xu X."/>
        </authorList>
    </citation>
    <scope>NUCLEOTIDE SEQUENCE [LARGE SCALE GENOMIC DNA]</scope>
    <source>
        <tissue evidence="1">Root</tissue>
    </source>
</reference>
<evidence type="ECO:0000313" key="1">
    <source>
        <dbReference type="EMBL" id="KHN10970.1"/>
    </source>
</evidence>
<dbReference type="EMBL" id="KN664071">
    <property type="protein sequence ID" value="KHN10970.1"/>
    <property type="molecule type" value="Genomic_DNA"/>
</dbReference>